<dbReference type="Pfam" id="PF07394">
    <property type="entry name" value="DUF1501"/>
    <property type="match status" value="1"/>
</dbReference>
<dbReference type="Proteomes" id="UP000028547">
    <property type="component" value="Unassembled WGS sequence"/>
</dbReference>
<dbReference type="EMBL" id="JPMI01000165">
    <property type="protein sequence ID" value="KFA91050.1"/>
    <property type="molecule type" value="Genomic_DNA"/>
</dbReference>
<sequence length="527" mass="56693">MTTTSRRTLLKWALGAGQYALLERAGLLGSSAAHAADIDVPSRLAVLYIPGGYRPAYYFTPLDDADIPLCVPKPTDYSGEPVFFDASKVVNLAPANGPYKPLRTCQSWNPANPAERSTTYSPLMYGFSHFALHEQLSVLHGIDQGSNDHSSAFIASMCGVAGADYRAPAVHSVIANHLYEKYRESRPLPFVVVSGERGTPLGMGLPSHASPVRVPSIQALKPQLSAKPTDNPWWTGLDARTATAEVNARGQPTGASLRTNIIERFSLSRTPGMMDRSTAKVDSYLEGLHGSLTSVSRVLATDVVSVLEGLKGIEQLTANRPAYMASYLGNQSFTYTFGGANFHLTGLDPRMDLALRLLKSDLCTSVHVSLQLDFDTHNGFGHSYSYAHGRGLMDCVARFLGELKAAPAPGKPGKTLLDDTLVLVMSEFGRSWASRGSDGTYSLPDDHHPYTSVCFAGGNVAANRQVGSYTTRGLGVPVDIIEENGQPSKRVPRAADAVTTALRIMGMDTHDFFIPGGYGEVVGIRRA</sequence>
<dbReference type="InterPro" id="IPR006311">
    <property type="entry name" value="TAT_signal"/>
</dbReference>
<dbReference type="RefSeq" id="WP_200883760.1">
    <property type="nucleotide sequence ID" value="NZ_JPMI01000165.1"/>
</dbReference>
<gene>
    <name evidence="1" type="ORF">Q664_24705</name>
</gene>
<dbReference type="PROSITE" id="PS51318">
    <property type="entry name" value="TAT"/>
    <property type="match status" value="1"/>
</dbReference>
<dbReference type="InterPro" id="IPR010869">
    <property type="entry name" value="DUF1501"/>
</dbReference>
<comment type="caution">
    <text evidence="1">The sequence shown here is derived from an EMBL/GenBank/DDBJ whole genome shotgun (WGS) entry which is preliminary data.</text>
</comment>
<reference evidence="1 2" key="1">
    <citation type="submission" date="2014-07" db="EMBL/GenBank/DDBJ databases">
        <title>Draft Genome Sequence of Gephyronic Acid Producer, Cystobacter violaceus Strain Cb vi76.</title>
        <authorList>
            <person name="Stevens D.C."/>
            <person name="Young J."/>
            <person name="Carmichael R."/>
            <person name="Tan J."/>
            <person name="Taylor R.E."/>
        </authorList>
    </citation>
    <scope>NUCLEOTIDE SEQUENCE [LARGE SCALE GENOMIC DNA]</scope>
    <source>
        <strain evidence="1 2">Cb vi76</strain>
    </source>
</reference>
<proteinExistence type="predicted"/>
<evidence type="ECO:0008006" key="3">
    <source>
        <dbReference type="Google" id="ProtNLM"/>
    </source>
</evidence>
<evidence type="ECO:0000313" key="1">
    <source>
        <dbReference type="EMBL" id="KFA91050.1"/>
    </source>
</evidence>
<organism evidence="1 2">
    <name type="scientific">Archangium violaceum Cb vi76</name>
    <dbReference type="NCBI Taxonomy" id="1406225"/>
    <lineage>
        <taxon>Bacteria</taxon>
        <taxon>Pseudomonadati</taxon>
        <taxon>Myxococcota</taxon>
        <taxon>Myxococcia</taxon>
        <taxon>Myxococcales</taxon>
        <taxon>Cystobacterineae</taxon>
        <taxon>Archangiaceae</taxon>
        <taxon>Archangium</taxon>
    </lineage>
</organism>
<evidence type="ECO:0000313" key="2">
    <source>
        <dbReference type="Proteomes" id="UP000028547"/>
    </source>
</evidence>
<protein>
    <recommendedName>
        <fullName evidence="3">DUF1501 domain-containing protein</fullName>
    </recommendedName>
</protein>
<name>A0A084SRG5_9BACT</name>
<dbReference type="AlphaFoldDB" id="A0A084SRG5"/>
<accession>A0A084SRG5</accession>